<name>A0A9X4QQ34_9BACL</name>
<evidence type="ECO:0000313" key="3">
    <source>
        <dbReference type="Proteomes" id="UP001153387"/>
    </source>
</evidence>
<dbReference type="AlphaFoldDB" id="A0A9X4QQ34"/>
<keyword evidence="1" id="KW-0472">Membrane</keyword>
<keyword evidence="1" id="KW-0812">Transmembrane</keyword>
<gene>
    <name evidence="2" type="ORF">OMP38_27440</name>
</gene>
<dbReference type="RefSeq" id="WP_277567918.1">
    <property type="nucleotide sequence ID" value="NZ_JAPDHZ010000006.1"/>
</dbReference>
<organism evidence="2 3">
    <name type="scientific">Cohnella ginsengisoli</name>
    <dbReference type="NCBI Taxonomy" id="425004"/>
    <lineage>
        <taxon>Bacteria</taxon>
        <taxon>Bacillati</taxon>
        <taxon>Bacillota</taxon>
        <taxon>Bacilli</taxon>
        <taxon>Bacillales</taxon>
        <taxon>Paenibacillaceae</taxon>
        <taxon>Cohnella</taxon>
    </lineage>
</organism>
<feature type="transmembrane region" description="Helical" evidence="1">
    <location>
        <begin position="6"/>
        <end position="26"/>
    </location>
</feature>
<sequence>MSGSMYLLTICLPLATLLLIFGMRYFSAIQQAKLRFANDEAYRQLAERAVAGQMEAATALASIEASLSDLKTRVGTIEKVLQEVG</sequence>
<proteinExistence type="predicted"/>
<keyword evidence="3" id="KW-1185">Reference proteome</keyword>
<evidence type="ECO:0000313" key="2">
    <source>
        <dbReference type="EMBL" id="MDG0794151.1"/>
    </source>
</evidence>
<dbReference type="Proteomes" id="UP001153387">
    <property type="component" value="Unassembled WGS sequence"/>
</dbReference>
<keyword evidence="1" id="KW-1133">Transmembrane helix</keyword>
<evidence type="ECO:0000256" key="1">
    <source>
        <dbReference type="SAM" id="Phobius"/>
    </source>
</evidence>
<dbReference type="EMBL" id="JAPDHZ010000006">
    <property type="protein sequence ID" value="MDG0794151.1"/>
    <property type="molecule type" value="Genomic_DNA"/>
</dbReference>
<protein>
    <submittedName>
        <fullName evidence="2">Uncharacterized protein</fullName>
    </submittedName>
</protein>
<comment type="caution">
    <text evidence="2">The sequence shown here is derived from an EMBL/GenBank/DDBJ whole genome shotgun (WGS) entry which is preliminary data.</text>
</comment>
<reference evidence="2 3" key="1">
    <citation type="submission" date="2022-10" db="EMBL/GenBank/DDBJ databases">
        <title>Comparative genomic analysis of Cohnella hashimotonis sp. nov., isolated from the International Space Station.</title>
        <authorList>
            <person name="Simpson A."/>
            <person name="Venkateswaran K."/>
        </authorList>
    </citation>
    <scope>NUCLEOTIDE SEQUENCE [LARGE SCALE GENOMIC DNA]</scope>
    <source>
        <strain evidence="2 3">DSM 18997</strain>
    </source>
</reference>
<accession>A0A9X4QQ34</accession>